<evidence type="ECO:0000259" key="5">
    <source>
        <dbReference type="Pfam" id="PF00933"/>
    </source>
</evidence>
<dbReference type="EMBL" id="JBITYG010000003">
    <property type="protein sequence ID" value="MFI9101250.1"/>
    <property type="molecule type" value="Genomic_DNA"/>
</dbReference>
<organism evidence="6 7">
    <name type="scientific">Streptomyces fildesensis</name>
    <dbReference type="NCBI Taxonomy" id="375757"/>
    <lineage>
        <taxon>Bacteria</taxon>
        <taxon>Bacillati</taxon>
        <taxon>Actinomycetota</taxon>
        <taxon>Actinomycetes</taxon>
        <taxon>Kitasatosporales</taxon>
        <taxon>Streptomycetaceae</taxon>
        <taxon>Streptomyces</taxon>
    </lineage>
</organism>
<comment type="similarity">
    <text evidence="1">Belongs to the glycosyl hydrolase 3 family.</text>
</comment>
<evidence type="ECO:0000256" key="2">
    <source>
        <dbReference type="ARBA" id="ARBA00022801"/>
    </source>
</evidence>
<dbReference type="GO" id="GO:0016787">
    <property type="term" value="F:hydrolase activity"/>
    <property type="evidence" value="ECO:0007669"/>
    <property type="project" value="UniProtKB-KW"/>
</dbReference>
<dbReference type="Proteomes" id="UP001614394">
    <property type="component" value="Unassembled WGS sequence"/>
</dbReference>
<keyword evidence="7" id="KW-1185">Reference proteome</keyword>
<dbReference type="InterPro" id="IPR050226">
    <property type="entry name" value="NagZ_Beta-hexosaminidase"/>
</dbReference>
<feature type="compositionally biased region" description="Low complexity" evidence="4">
    <location>
        <begin position="299"/>
        <end position="312"/>
    </location>
</feature>
<feature type="region of interest" description="Disordered" evidence="4">
    <location>
        <begin position="262"/>
        <end position="319"/>
    </location>
</feature>
<dbReference type="InterPro" id="IPR036962">
    <property type="entry name" value="Glyco_hydro_3_N_sf"/>
</dbReference>
<dbReference type="Pfam" id="PF00933">
    <property type="entry name" value="Glyco_hydro_3"/>
    <property type="match status" value="1"/>
</dbReference>
<feature type="region of interest" description="Disordered" evidence="4">
    <location>
        <begin position="58"/>
        <end position="87"/>
    </location>
</feature>
<keyword evidence="3" id="KW-0326">Glycosidase</keyword>
<comment type="caution">
    <text evidence="6">The sequence shown here is derived from an EMBL/GenBank/DDBJ whole genome shotgun (WGS) entry which is preliminary data.</text>
</comment>
<dbReference type="SUPFAM" id="SSF51445">
    <property type="entry name" value="(Trans)glycosidases"/>
    <property type="match status" value="1"/>
</dbReference>
<dbReference type="PANTHER" id="PTHR30480:SF16">
    <property type="entry name" value="GLYCOSIDE HYDROLASE FAMILY 3 DOMAIN PROTEIN"/>
    <property type="match status" value="1"/>
</dbReference>
<name>A0ABW8C7A5_9ACTN</name>
<dbReference type="PANTHER" id="PTHR30480">
    <property type="entry name" value="BETA-HEXOSAMINIDASE-RELATED"/>
    <property type="match status" value="1"/>
</dbReference>
<keyword evidence="2 6" id="KW-0378">Hydrolase</keyword>
<dbReference type="Gene3D" id="3.20.20.300">
    <property type="entry name" value="Glycoside hydrolase, family 3, N-terminal domain"/>
    <property type="match status" value="1"/>
</dbReference>
<feature type="domain" description="Glycoside hydrolase family 3 N-terminal" evidence="5">
    <location>
        <begin position="137"/>
        <end position="260"/>
    </location>
</feature>
<dbReference type="InterPro" id="IPR001764">
    <property type="entry name" value="Glyco_hydro_3_N"/>
</dbReference>
<evidence type="ECO:0000313" key="7">
    <source>
        <dbReference type="Proteomes" id="UP001614394"/>
    </source>
</evidence>
<evidence type="ECO:0000313" key="6">
    <source>
        <dbReference type="EMBL" id="MFI9101250.1"/>
    </source>
</evidence>
<sequence length="319" mass="31919">MNTSHRIAALVDACLLPACRTERLPDWIRLGLDRGMPGVVVYASSPDASRRITDALHERLPDGLTGRPGGTPNPRGSDAGTGGSGSSAAAELVGLGANFHLGVRPALRADETRVFVTDLQAHGVAAALGPFTGEGPLRPFAEGAAAGVRAITAGRTPVPGGDGLPATLSGQAVTGVLRGDLGYGGVVVSDTLDAPSIVNGWGVPGAAVLAWIAGVDLVQLGPGCGAGVREAIHTAAARAVADGDLAPDRLEQAAERVARLRRWASEPRMPAPTATEQAAAHSSAPVPAPASAPVPAPTSAPTSAPVSATVPARASATHR</sequence>
<dbReference type="RefSeq" id="WP_399647524.1">
    <property type="nucleotide sequence ID" value="NZ_JBITYG010000003.1"/>
</dbReference>
<proteinExistence type="inferred from homology"/>
<evidence type="ECO:0000256" key="1">
    <source>
        <dbReference type="ARBA" id="ARBA00005336"/>
    </source>
</evidence>
<dbReference type="InterPro" id="IPR017853">
    <property type="entry name" value="GH"/>
</dbReference>
<evidence type="ECO:0000256" key="4">
    <source>
        <dbReference type="SAM" id="MobiDB-lite"/>
    </source>
</evidence>
<reference evidence="6 7" key="1">
    <citation type="submission" date="2024-10" db="EMBL/GenBank/DDBJ databases">
        <title>The Natural Products Discovery Center: Release of the First 8490 Sequenced Strains for Exploring Actinobacteria Biosynthetic Diversity.</title>
        <authorList>
            <person name="Kalkreuter E."/>
            <person name="Kautsar S.A."/>
            <person name="Yang D."/>
            <person name="Bader C.D."/>
            <person name="Teijaro C.N."/>
            <person name="Fluegel L."/>
            <person name="Davis C.M."/>
            <person name="Simpson J.R."/>
            <person name="Lauterbach L."/>
            <person name="Steele A.D."/>
            <person name="Gui C."/>
            <person name="Meng S."/>
            <person name="Li G."/>
            <person name="Viehrig K."/>
            <person name="Ye F."/>
            <person name="Su P."/>
            <person name="Kiefer A.F."/>
            <person name="Nichols A."/>
            <person name="Cepeda A.J."/>
            <person name="Yan W."/>
            <person name="Fan B."/>
            <person name="Jiang Y."/>
            <person name="Adhikari A."/>
            <person name="Zheng C.-J."/>
            <person name="Schuster L."/>
            <person name="Cowan T.M."/>
            <person name="Smanski M.J."/>
            <person name="Chevrette M.G."/>
            <person name="De Carvalho L.P.S."/>
            <person name="Shen B."/>
        </authorList>
    </citation>
    <scope>NUCLEOTIDE SEQUENCE [LARGE SCALE GENOMIC DNA]</scope>
    <source>
        <strain evidence="6 7">NPDC053399</strain>
    </source>
</reference>
<accession>A0ABW8C7A5</accession>
<gene>
    <name evidence="6" type="ORF">ACIGXA_12065</name>
</gene>
<feature type="compositionally biased region" description="Pro residues" evidence="4">
    <location>
        <begin position="286"/>
        <end position="298"/>
    </location>
</feature>
<protein>
    <submittedName>
        <fullName evidence="6">Glycoside hydrolase family 3 N-terminal domain-containing protein</fullName>
    </submittedName>
</protein>
<evidence type="ECO:0000256" key="3">
    <source>
        <dbReference type="ARBA" id="ARBA00023295"/>
    </source>
</evidence>